<feature type="domain" description="Condensin complex subunit 1 C-terminal" evidence="7">
    <location>
        <begin position="1"/>
        <end position="40"/>
    </location>
</feature>
<evidence type="ECO:0000259" key="7">
    <source>
        <dbReference type="Pfam" id="PF12717"/>
    </source>
</evidence>
<keyword evidence="3" id="KW-0498">Mitosis</keyword>
<feature type="region of interest" description="Disordered" evidence="6">
    <location>
        <begin position="114"/>
        <end position="273"/>
    </location>
</feature>
<organism evidence="8 9">
    <name type="scientific">Diploptera punctata</name>
    <name type="common">Pacific beetle cockroach</name>
    <dbReference type="NCBI Taxonomy" id="6984"/>
    <lineage>
        <taxon>Eukaryota</taxon>
        <taxon>Metazoa</taxon>
        <taxon>Ecdysozoa</taxon>
        <taxon>Arthropoda</taxon>
        <taxon>Hexapoda</taxon>
        <taxon>Insecta</taxon>
        <taxon>Pterygota</taxon>
        <taxon>Neoptera</taxon>
        <taxon>Polyneoptera</taxon>
        <taxon>Dictyoptera</taxon>
        <taxon>Blattodea</taxon>
        <taxon>Blaberoidea</taxon>
        <taxon>Blaberidae</taxon>
        <taxon>Diplopterinae</taxon>
        <taxon>Diploptera</taxon>
    </lineage>
</organism>
<gene>
    <name evidence="8" type="ORF">L9F63_019073</name>
</gene>
<comment type="caution">
    <text evidence="8">The sequence shown here is derived from an EMBL/GenBank/DDBJ whole genome shotgun (WGS) entry which is preliminary data.</text>
</comment>
<dbReference type="GO" id="GO:0042393">
    <property type="term" value="F:histone binding"/>
    <property type="evidence" value="ECO:0007669"/>
    <property type="project" value="TreeGrafter"/>
</dbReference>
<dbReference type="AlphaFoldDB" id="A0AAD8EEJ0"/>
<accession>A0AAD8EEJ0</accession>
<feature type="compositionally biased region" description="Polar residues" evidence="6">
    <location>
        <begin position="132"/>
        <end position="146"/>
    </location>
</feature>
<dbReference type="PANTHER" id="PTHR14222:SF2">
    <property type="entry name" value="CONDENSIN COMPLEX SUBUNIT 1"/>
    <property type="match status" value="1"/>
</dbReference>
<sequence length="273" mass="30645">FIMGLIQKDRQMESLVEKLCLRFRISQTERQWCDLAYCLSLVQYSDRSVRRLHENLHCYADKLHSSLVFDIFTSIISAISKTTKPELKVVVDELETKIKECNAKGAEEVLVAEKASAARKSKTPRGKIATPRNRSTRSSVRRQNCQSSDSSDEDASDKENHGSTTQKRQSARIRTSRNPPPQPVIESEDSEEEDVFVKPRAPVPKTPAPASRKAQIAENPESSDEEVTDSSIASPVRKKHCNDKDSSKHSVGKIAQKPTTPRSTPRRTNNTSK</sequence>
<keyword evidence="9" id="KW-1185">Reference proteome</keyword>
<dbReference type="GO" id="GO:0000779">
    <property type="term" value="C:condensed chromosome, centromeric region"/>
    <property type="evidence" value="ECO:0007669"/>
    <property type="project" value="TreeGrafter"/>
</dbReference>
<feature type="non-terminal residue" evidence="8">
    <location>
        <position position="1"/>
    </location>
</feature>
<keyword evidence="5" id="KW-0131">Cell cycle</keyword>
<evidence type="ECO:0000256" key="4">
    <source>
        <dbReference type="ARBA" id="ARBA00023242"/>
    </source>
</evidence>
<dbReference type="InterPro" id="IPR026971">
    <property type="entry name" value="CND1/NCAPD3"/>
</dbReference>
<dbReference type="PANTHER" id="PTHR14222">
    <property type="entry name" value="CONDENSIN"/>
    <property type="match status" value="1"/>
</dbReference>
<evidence type="ECO:0000256" key="1">
    <source>
        <dbReference type="ARBA" id="ARBA00004123"/>
    </source>
</evidence>
<evidence type="ECO:0000256" key="2">
    <source>
        <dbReference type="ARBA" id="ARBA00022618"/>
    </source>
</evidence>
<dbReference type="EMBL" id="JASPKZ010006441">
    <property type="protein sequence ID" value="KAJ9587398.1"/>
    <property type="molecule type" value="Genomic_DNA"/>
</dbReference>
<evidence type="ECO:0000313" key="8">
    <source>
        <dbReference type="EMBL" id="KAJ9587398.1"/>
    </source>
</evidence>
<dbReference type="GO" id="GO:0007076">
    <property type="term" value="P:mitotic chromosome condensation"/>
    <property type="evidence" value="ECO:0007669"/>
    <property type="project" value="InterPro"/>
</dbReference>
<proteinExistence type="predicted"/>
<dbReference type="Pfam" id="PF12717">
    <property type="entry name" value="Cnd1"/>
    <property type="match status" value="1"/>
</dbReference>
<dbReference type="GO" id="GO:0000796">
    <property type="term" value="C:condensin complex"/>
    <property type="evidence" value="ECO:0007669"/>
    <property type="project" value="TreeGrafter"/>
</dbReference>
<reference evidence="8" key="2">
    <citation type="submission" date="2023-05" db="EMBL/GenBank/DDBJ databases">
        <authorList>
            <person name="Fouks B."/>
        </authorList>
    </citation>
    <scope>NUCLEOTIDE SEQUENCE</scope>
    <source>
        <strain evidence="8">Stay&amp;Tobe</strain>
        <tissue evidence="8">Testes</tissue>
    </source>
</reference>
<evidence type="ECO:0000256" key="3">
    <source>
        <dbReference type="ARBA" id="ARBA00022776"/>
    </source>
</evidence>
<feature type="non-terminal residue" evidence="8">
    <location>
        <position position="273"/>
    </location>
</feature>
<evidence type="ECO:0000256" key="6">
    <source>
        <dbReference type="SAM" id="MobiDB-lite"/>
    </source>
</evidence>
<protein>
    <recommendedName>
        <fullName evidence="7">Condensin complex subunit 1 C-terminal domain-containing protein</fullName>
    </recommendedName>
</protein>
<dbReference type="GO" id="GO:0005634">
    <property type="term" value="C:nucleus"/>
    <property type="evidence" value="ECO:0007669"/>
    <property type="project" value="UniProtKB-SubCell"/>
</dbReference>
<evidence type="ECO:0000313" key="9">
    <source>
        <dbReference type="Proteomes" id="UP001233999"/>
    </source>
</evidence>
<comment type="subcellular location">
    <subcellularLocation>
        <location evidence="1">Nucleus</location>
    </subcellularLocation>
</comment>
<dbReference type="GO" id="GO:0010032">
    <property type="term" value="P:meiotic chromosome condensation"/>
    <property type="evidence" value="ECO:0007669"/>
    <property type="project" value="TreeGrafter"/>
</dbReference>
<feature type="compositionally biased region" description="Low complexity" evidence="6">
    <location>
        <begin position="258"/>
        <end position="273"/>
    </location>
</feature>
<dbReference type="InterPro" id="IPR032682">
    <property type="entry name" value="Cnd1_C"/>
</dbReference>
<keyword evidence="2" id="KW-0132">Cell division</keyword>
<evidence type="ECO:0000256" key="5">
    <source>
        <dbReference type="ARBA" id="ARBA00023306"/>
    </source>
</evidence>
<reference evidence="8" key="1">
    <citation type="journal article" date="2023" name="IScience">
        <title>Live-bearing cockroach genome reveals convergent evolutionary mechanisms linked to viviparity in insects and beyond.</title>
        <authorList>
            <person name="Fouks B."/>
            <person name="Harrison M.C."/>
            <person name="Mikhailova A.A."/>
            <person name="Marchal E."/>
            <person name="English S."/>
            <person name="Carruthers M."/>
            <person name="Jennings E.C."/>
            <person name="Chiamaka E.L."/>
            <person name="Frigard R.A."/>
            <person name="Pippel M."/>
            <person name="Attardo G.M."/>
            <person name="Benoit J.B."/>
            <person name="Bornberg-Bauer E."/>
            <person name="Tobe S.S."/>
        </authorList>
    </citation>
    <scope>NUCLEOTIDE SEQUENCE</scope>
    <source>
        <strain evidence="8">Stay&amp;Tobe</strain>
    </source>
</reference>
<name>A0AAD8EEJ0_DIPPU</name>
<dbReference type="Proteomes" id="UP001233999">
    <property type="component" value="Unassembled WGS sequence"/>
</dbReference>
<keyword evidence="4" id="KW-0539">Nucleus</keyword>
<dbReference type="GO" id="GO:0051301">
    <property type="term" value="P:cell division"/>
    <property type="evidence" value="ECO:0007669"/>
    <property type="project" value="UniProtKB-KW"/>
</dbReference>